<dbReference type="Proteomes" id="UP001611263">
    <property type="component" value="Unassembled WGS sequence"/>
</dbReference>
<feature type="region of interest" description="Disordered" evidence="2">
    <location>
        <begin position="376"/>
        <end position="431"/>
    </location>
</feature>
<evidence type="ECO:0000259" key="3">
    <source>
        <dbReference type="Pfam" id="PF00823"/>
    </source>
</evidence>
<dbReference type="GeneID" id="93504172"/>
<gene>
    <name evidence="4" type="ORF">ACH4WX_09925</name>
</gene>
<organism evidence="4 5">
    <name type="scientific">Nocardia carnea</name>
    <dbReference type="NCBI Taxonomy" id="37328"/>
    <lineage>
        <taxon>Bacteria</taxon>
        <taxon>Bacillati</taxon>
        <taxon>Actinomycetota</taxon>
        <taxon>Actinomycetes</taxon>
        <taxon>Mycobacteriales</taxon>
        <taxon>Nocardiaceae</taxon>
        <taxon>Nocardia</taxon>
    </lineage>
</organism>
<evidence type="ECO:0000313" key="5">
    <source>
        <dbReference type="Proteomes" id="UP001611263"/>
    </source>
</evidence>
<feature type="region of interest" description="Disordered" evidence="2">
    <location>
        <begin position="197"/>
        <end position="321"/>
    </location>
</feature>
<dbReference type="SUPFAM" id="SSF140459">
    <property type="entry name" value="PE/PPE dimer-like"/>
    <property type="match status" value="1"/>
</dbReference>
<feature type="compositionally biased region" description="Gly residues" evidence="2">
    <location>
        <begin position="252"/>
        <end position="279"/>
    </location>
</feature>
<dbReference type="Pfam" id="PF00823">
    <property type="entry name" value="PPE"/>
    <property type="match status" value="1"/>
</dbReference>
<name>A0ABW7TJ18_9NOCA</name>
<evidence type="ECO:0000313" key="4">
    <source>
        <dbReference type="EMBL" id="MFI1461028.1"/>
    </source>
</evidence>
<comment type="caution">
    <text evidence="4">The sequence shown here is derived from an EMBL/GenBank/DDBJ whole genome shotgun (WGS) entry which is preliminary data.</text>
</comment>
<dbReference type="EMBL" id="JBIRUQ010000002">
    <property type="protein sequence ID" value="MFI1461028.1"/>
    <property type="molecule type" value="Genomic_DNA"/>
</dbReference>
<sequence length="474" mass="47363">MPFFEYFALEPIQNRELIDSGPGAAPMYDAARAYSTVDYALESAAAGTEGLLKDLAEAWPGGLSSQRAQSAFAEHNQWVRDQARISAQVAALAARGVSLHNAALTAMPPKFEIELVMAALAATAAVMAVSGPIATAGAGPVSAAAALVFAPASAAHALLEAKYEELRIRAAGAMMGYEIGAVGLLVDLAATAGSLTPPPPIAMPGPGPGPAPPGPQVTDLLNNLIDKGPDSPYIPTDSGPGPGPGPGSPESPGGGPESAGGGSESGGDAGNSGPGGEGPDSGPSGLDQQPLTDPQQPPAPQSGYGSGLDGYGTDSSTSTPLLGVSAESTTLAALNGGAGALTGYGLVRGGVGAMPGAATGFRLPTGWTPGSGAAFGAPSAASAPSAVPARNAAKRVSAPTTQMRRRRDEDERSGKVFTPGEQYEVPELERPPAIGVIEYQDEEPDIDPTADSSLVGVLDRLDEVSEPENGFSAR</sequence>
<dbReference type="Gene3D" id="1.20.1260.20">
    <property type="entry name" value="PPE superfamily"/>
    <property type="match status" value="1"/>
</dbReference>
<feature type="compositionally biased region" description="Low complexity" evidence="2">
    <location>
        <begin position="280"/>
        <end position="294"/>
    </location>
</feature>
<feature type="domain" description="PPE" evidence="3">
    <location>
        <begin position="6"/>
        <end position="181"/>
    </location>
</feature>
<feature type="compositionally biased region" description="Low complexity" evidence="2">
    <location>
        <begin position="376"/>
        <end position="391"/>
    </location>
</feature>
<comment type="similarity">
    <text evidence="1">Belongs to the mycobacterial PPE family.</text>
</comment>
<dbReference type="InterPro" id="IPR038332">
    <property type="entry name" value="PPE_sf"/>
</dbReference>
<dbReference type="RefSeq" id="WP_033247393.1">
    <property type="nucleotide sequence ID" value="NZ_JBIRUQ010000002.1"/>
</dbReference>
<protein>
    <submittedName>
        <fullName evidence="4">PPE domain-containing protein</fullName>
    </submittedName>
</protein>
<dbReference type="InterPro" id="IPR000030">
    <property type="entry name" value="PPE_dom"/>
</dbReference>
<evidence type="ECO:0000256" key="2">
    <source>
        <dbReference type="SAM" id="MobiDB-lite"/>
    </source>
</evidence>
<keyword evidence="5" id="KW-1185">Reference proteome</keyword>
<accession>A0ABW7TJ18</accession>
<proteinExistence type="inferred from homology"/>
<reference evidence="4 5" key="1">
    <citation type="submission" date="2024-10" db="EMBL/GenBank/DDBJ databases">
        <title>The Natural Products Discovery Center: Release of the First 8490 Sequenced Strains for Exploring Actinobacteria Biosynthetic Diversity.</title>
        <authorList>
            <person name="Kalkreuter E."/>
            <person name="Kautsar S.A."/>
            <person name="Yang D."/>
            <person name="Bader C.D."/>
            <person name="Teijaro C.N."/>
            <person name="Fluegel L."/>
            <person name="Davis C.M."/>
            <person name="Simpson J.R."/>
            <person name="Lauterbach L."/>
            <person name="Steele A.D."/>
            <person name="Gui C."/>
            <person name="Meng S."/>
            <person name="Li G."/>
            <person name="Viehrig K."/>
            <person name="Ye F."/>
            <person name="Su P."/>
            <person name="Kiefer A.F."/>
            <person name="Nichols A."/>
            <person name="Cepeda A.J."/>
            <person name="Yan W."/>
            <person name="Fan B."/>
            <person name="Jiang Y."/>
            <person name="Adhikari A."/>
            <person name="Zheng C.-J."/>
            <person name="Schuster L."/>
            <person name="Cowan T.M."/>
            <person name="Smanski M.J."/>
            <person name="Chevrette M.G."/>
            <person name="De Carvalho L.P.S."/>
            <person name="Shen B."/>
        </authorList>
    </citation>
    <scope>NUCLEOTIDE SEQUENCE [LARGE SCALE GENOMIC DNA]</scope>
    <source>
        <strain evidence="4 5">NPDC020568</strain>
    </source>
</reference>
<feature type="compositionally biased region" description="Pro residues" evidence="2">
    <location>
        <begin position="197"/>
        <end position="215"/>
    </location>
</feature>
<evidence type="ECO:0000256" key="1">
    <source>
        <dbReference type="ARBA" id="ARBA00010652"/>
    </source>
</evidence>